<dbReference type="EMBL" id="CP048000">
    <property type="protein sequence ID" value="QHQ61003.1"/>
    <property type="molecule type" value="Genomic_DNA"/>
</dbReference>
<dbReference type="InterPro" id="IPR036527">
    <property type="entry name" value="SCP2_sterol-bd_dom_sf"/>
</dbReference>
<evidence type="ECO:0000259" key="1">
    <source>
        <dbReference type="PROSITE" id="PS51186"/>
    </source>
</evidence>
<sequence length="400" mass="46354">MEQTLVNTEYTIFNTIDEIQISGKSSEEIREDLHRLWRDCFGDTIDYTNFYFDWKVKDNRVLTVYKQNSISAMLHLNPYTVMVNSKPTPLNYIVGVATRKEDRRQGLMKLLLEASLNQMYEEQMPFTYLMPAAEAIYLPFGFRIVYEQEPWKEKLIEAAQKRNTGLNLNEAEKDELKVVNVKSNEEEKISALTEFTNSFLAGHYSIYAKRSPYYYKRLIQEMKSGKGNVLVCLLKDEIIGYIAYMTDGGIGIAECIYEKDKKEIFMKAISSEIINKNDTAATSENYSNPTIMARIVNWNNFIKRITAKEEFTVYIKVEDTIITDNNGTYQLQFTPWGCNVDLTDQQPELTADISDLTRLFFGRMKENDIAKLNINGEPFEIINKLTKINGYKDVFINDVV</sequence>
<evidence type="ECO:0000313" key="3">
    <source>
        <dbReference type="Proteomes" id="UP000464314"/>
    </source>
</evidence>
<dbReference type="Proteomes" id="UP000464314">
    <property type="component" value="Chromosome"/>
</dbReference>
<proteinExistence type="predicted"/>
<dbReference type="Gene3D" id="3.40.630.30">
    <property type="match status" value="1"/>
</dbReference>
<keyword evidence="3" id="KW-1185">Reference proteome</keyword>
<dbReference type="SUPFAM" id="SSF55718">
    <property type="entry name" value="SCP-like"/>
    <property type="match status" value="1"/>
</dbReference>
<dbReference type="InterPro" id="IPR000182">
    <property type="entry name" value="GNAT_dom"/>
</dbReference>
<dbReference type="PROSITE" id="PS51186">
    <property type="entry name" value="GNAT"/>
    <property type="match status" value="1"/>
</dbReference>
<accession>A0A6P1TKP1</accession>
<dbReference type="InterPro" id="IPR016181">
    <property type="entry name" value="Acyl_CoA_acyltransferase"/>
</dbReference>
<dbReference type="KEGG" id="anr:Ana3638_09645"/>
<gene>
    <name evidence="2" type="ORF">Ana3638_09645</name>
</gene>
<evidence type="ECO:0000313" key="2">
    <source>
        <dbReference type="EMBL" id="QHQ61003.1"/>
    </source>
</evidence>
<dbReference type="SUPFAM" id="SSF55729">
    <property type="entry name" value="Acyl-CoA N-acyltransferases (Nat)"/>
    <property type="match status" value="1"/>
</dbReference>
<dbReference type="Pfam" id="PF13527">
    <property type="entry name" value="Acetyltransf_9"/>
    <property type="match status" value="1"/>
</dbReference>
<protein>
    <submittedName>
        <fullName evidence="2">GNAT family N-acetyltransferase</fullName>
    </submittedName>
</protein>
<reference evidence="2 3" key="1">
    <citation type="submission" date="2020-01" db="EMBL/GenBank/DDBJ databases">
        <title>Genome analysis of Anaerocolumna sp. CBA3638.</title>
        <authorList>
            <person name="Kim J."/>
            <person name="Roh S.W."/>
        </authorList>
    </citation>
    <scope>NUCLEOTIDE SEQUENCE [LARGE SCALE GENOMIC DNA]</scope>
    <source>
        <strain evidence="2 3">CBA3638</strain>
    </source>
</reference>
<keyword evidence="2" id="KW-0808">Transferase</keyword>
<dbReference type="AlphaFoldDB" id="A0A6P1TKP1"/>
<dbReference type="GO" id="GO:0034069">
    <property type="term" value="F:aminoglycoside N-acetyltransferase activity"/>
    <property type="evidence" value="ECO:0007669"/>
    <property type="project" value="TreeGrafter"/>
</dbReference>
<dbReference type="PANTHER" id="PTHR37817">
    <property type="entry name" value="N-ACETYLTRANSFERASE EIS"/>
    <property type="match status" value="1"/>
</dbReference>
<name>A0A6P1TKP1_9FIRM</name>
<feature type="domain" description="N-acetyltransferase" evidence="1">
    <location>
        <begin position="19"/>
        <end position="157"/>
    </location>
</feature>
<dbReference type="GO" id="GO:0030649">
    <property type="term" value="P:aminoglycoside antibiotic catabolic process"/>
    <property type="evidence" value="ECO:0007669"/>
    <property type="project" value="TreeGrafter"/>
</dbReference>
<dbReference type="RefSeq" id="WP_161837831.1">
    <property type="nucleotide sequence ID" value="NZ_CP048000.1"/>
</dbReference>
<dbReference type="InterPro" id="IPR051554">
    <property type="entry name" value="Acetyltransferase_Eis"/>
</dbReference>
<dbReference type="InterPro" id="IPR025559">
    <property type="entry name" value="Eis_dom"/>
</dbReference>
<dbReference type="Gene3D" id="3.30.1050.10">
    <property type="entry name" value="SCP2 sterol-binding domain"/>
    <property type="match status" value="1"/>
</dbReference>
<dbReference type="PANTHER" id="PTHR37817:SF1">
    <property type="entry name" value="N-ACETYLTRANSFERASE EIS"/>
    <property type="match status" value="1"/>
</dbReference>
<organism evidence="2 3">
    <name type="scientific">Anaerocolumna sedimenticola</name>
    <dbReference type="NCBI Taxonomy" id="2696063"/>
    <lineage>
        <taxon>Bacteria</taxon>
        <taxon>Bacillati</taxon>
        <taxon>Bacillota</taxon>
        <taxon>Clostridia</taxon>
        <taxon>Lachnospirales</taxon>
        <taxon>Lachnospiraceae</taxon>
        <taxon>Anaerocolumna</taxon>
    </lineage>
</organism>
<dbReference type="Pfam" id="PF13530">
    <property type="entry name" value="SCP2_2"/>
    <property type="match status" value="1"/>
</dbReference>